<comment type="catalytic activity">
    <reaction evidence="10 11">
        <text>D-alanyl-D-alanine + UDP-N-acetyl-alpha-D-muramoyl-L-alanyl-gamma-D-glutamyl-meso-2,6-diaminopimelate + ATP = UDP-N-acetyl-alpha-D-muramoyl-L-alanyl-gamma-D-glutamyl-meso-2,6-diaminopimeloyl-D-alanyl-D-alanine + ADP + phosphate + H(+)</text>
        <dbReference type="Rhea" id="RHEA:28374"/>
        <dbReference type="ChEBI" id="CHEBI:15378"/>
        <dbReference type="ChEBI" id="CHEBI:30616"/>
        <dbReference type="ChEBI" id="CHEBI:43474"/>
        <dbReference type="ChEBI" id="CHEBI:57822"/>
        <dbReference type="ChEBI" id="CHEBI:61386"/>
        <dbReference type="ChEBI" id="CHEBI:83905"/>
        <dbReference type="ChEBI" id="CHEBI:456216"/>
        <dbReference type="EC" id="6.3.2.10"/>
    </reaction>
</comment>
<keyword evidence="2 10" id="KW-0436">Ligase</keyword>
<keyword evidence="7 10" id="KW-0573">Peptidoglycan synthesis</keyword>
<evidence type="ECO:0000256" key="7">
    <source>
        <dbReference type="ARBA" id="ARBA00022984"/>
    </source>
</evidence>
<dbReference type="RefSeq" id="WP_209969781.1">
    <property type="nucleotide sequence ID" value="NZ_JAGGLB010000002.1"/>
</dbReference>
<comment type="pathway">
    <text evidence="10 11">Cell wall biogenesis; peptidoglycan biosynthesis.</text>
</comment>
<reference evidence="15 16" key="1">
    <citation type="submission" date="2021-03" db="EMBL/GenBank/DDBJ databases">
        <title>Genomic Encyclopedia of Type Strains, Phase IV (KMG-IV): sequencing the most valuable type-strain genomes for metagenomic binning, comparative biology and taxonomic classification.</title>
        <authorList>
            <person name="Goeker M."/>
        </authorList>
    </citation>
    <scope>NUCLEOTIDE SEQUENCE [LARGE SCALE GENOMIC DNA]</scope>
    <source>
        <strain evidence="15 16">DSM 26048</strain>
    </source>
</reference>
<dbReference type="InterPro" id="IPR051046">
    <property type="entry name" value="MurCDEF_CellWall_CoF430Synth"/>
</dbReference>
<feature type="domain" description="Mur ligase central" evidence="14">
    <location>
        <begin position="111"/>
        <end position="298"/>
    </location>
</feature>
<evidence type="ECO:0000259" key="12">
    <source>
        <dbReference type="Pfam" id="PF01225"/>
    </source>
</evidence>
<protein>
    <recommendedName>
        <fullName evidence="10 11">UDP-N-acetylmuramoyl-tripeptide--D-alanyl-D-alanine ligase</fullName>
        <ecNumber evidence="10 11">6.3.2.10</ecNumber>
    </recommendedName>
    <alternativeName>
        <fullName evidence="10">D-alanyl-D-alanine-adding enzyme</fullName>
    </alternativeName>
</protein>
<comment type="caution">
    <text evidence="15">The sequence shown here is derived from an EMBL/GenBank/DDBJ whole genome shotgun (WGS) entry which is preliminary data.</text>
</comment>
<keyword evidence="8 10" id="KW-0131">Cell cycle</keyword>
<feature type="binding site" evidence="10">
    <location>
        <begin position="113"/>
        <end position="119"/>
    </location>
    <ligand>
        <name>ATP</name>
        <dbReference type="ChEBI" id="CHEBI:30616"/>
    </ligand>
</feature>
<dbReference type="InterPro" id="IPR005863">
    <property type="entry name" value="UDP-N-AcMur_synth"/>
</dbReference>
<dbReference type="InterPro" id="IPR036615">
    <property type="entry name" value="Mur_ligase_C_dom_sf"/>
</dbReference>
<comment type="similarity">
    <text evidence="10">Belongs to the MurCDEF family. MurF subfamily.</text>
</comment>
<evidence type="ECO:0000256" key="4">
    <source>
        <dbReference type="ARBA" id="ARBA00022741"/>
    </source>
</evidence>
<keyword evidence="16" id="KW-1185">Reference proteome</keyword>
<name>A0ABS4IN55_9BACL</name>
<dbReference type="Pfam" id="PF08245">
    <property type="entry name" value="Mur_ligase_M"/>
    <property type="match status" value="1"/>
</dbReference>
<evidence type="ECO:0000256" key="9">
    <source>
        <dbReference type="ARBA" id="ARBA00023316"/>
    </source>
</evidence>
<evidence type="ECO:0000259" key="14">
    <source>
        <dbReference type="Pfam" id="PF08245"/>
    </source>
</evidence>
<evidence type="ECO:0000313" key="16">
    <source>
        <dbReference type="Proteomes" id="UP001519287"/>
    </source>
</evidence>
<keyword evidence="4 10" id="KW-0547">Nucleotide-binding</keyword>
<evidence type="ECO:0000256" key="3">
    <source>
        <dbReference type="ARBA" id="ARBA00022618"/>
    </source>
</evidence>
<dbReference type="EC" id="6.3.2.10" evidence="10 11"/>
<evidence type="ECO:0000256" key="8">
    <source>
        <dbReference type="ARBA" id="ARBA00023306"/>
    </source>
</evidence>
<dbReference type="SUPFAM" id="SSF53244">
    <property type="entry name" value="MurD-like peptide ligases, peptide-binding domain"/>
    <property type="match status" value="1"/>
</dbReference>
<dbReference type="NCBIfam" id="TIGR01143">
    <property type="entry name" value="murF"/>
    <property type="match status" value="1"/>
</dbReference>
<dbReference type="InterPro" id="IPR013221">
    <property type="entry name" value="Mur_ligase_cen"/>
</dbReference>
<dbReference type="Proteomes" id="UP001519287">
    <property type="component" value="Unassembled WGS sequence"/>
</dbReference>
<keyword evidence="5 10" id="KW-0067">ATP-binding</keyword>
<keyword evidence="9 10" id="KW-0961">Cell wall biogenesis/degradation</keyword>
<comment type="function">
    <text evidence="10 11">Involved in cell wall formation. Catalyzes the final step in the synthesis of UDP-N-acetylmuramoyl-pentapeptide, the precursor of murein.</text>
</comment>
<dbReference type="PANTHER" id="PTHR43024:SF1">
    <property type="entry name" value="UDP-N-ACETYLMURAMOYL-TRIPEPTIDE--D-ALANYL-D-ALANINE LIGASE"/>
    <property type="match status" value="1"/>
</dbReference>
<keyword evidence="3 10" id="KW-0132">Cell division</keyword>
<gene>
    <name evidence="10" type="primary">murF</name>
    <name evidence="15" type="ORF">J2Z66_000597</name>
</gene>
<keyword evidence="6 10" id="KW-0133">Cell shape</keyword>
<evidence type="ECO:0000256" key="2">
    <source>
        <dbReference type="ARBA" id="ARBA00022598"/>
    </source>
</evidence>
<evidence type="ECO:0000259" key="13">
    <source>
        <dbReference type="Pfam" id="PF02875"/>
    </source>
</evidence>
<dbReference type="SUPFAM" id="SSF53623">
    <property type="entry name" value="MurD-like peptide ligases, catalytic domain"/>
    <property type="match status" value="1"/>
</dbReference>
<sequence length="465" mass="50600">MITRTLGEISVMIGATDLSDKHATIKIEGVSIDSRSVKLHNLYIPIKGERFNGHEFCQAAAANGAVAALWNKSEPNPPQDMPLLFVDDTLAAIQRLAQAYRSQLDVKVIGITGSNGKTSVKDILAGLLATTFKTQKTSGNLNNHLGVPLTLLRLQEDTEMAVVEMGMSGLGEINQLAAISQLDAAIITSVSEVHLGDLHSRERIAEAKLEIIHGLKSNGLLIYNGDNPIFMEQFNKQSPVCRSLSFGYSPAHALHPLTSFMNENGIFFSISDADCPELFLPMLGKHQMINALSAIAAARHFGISYEQIKQGLLQVEATGMRCELVSIGNCTVINDAYKSNPTSLRAALEALYAWKGKGSKRKIAVIGDMVELGQEAEDLHKEIGEELDATQLDAVFTIGSMAKHIALSAMSKFPYGKVTTCMDKQEVIDQLKQIIQEDCIILIKGSRGLRLEDIITALQKEVAFI</sequence>
<dbReference type="GO" id="GO:0047480">
    <property type="term" value="F:UDP-N-acetylmuramoyl-tripeptide-D-alanyl-D-alanine ligase activity"/>
    <property type="evidence" value="ECO:0007669"/>
    <property type="project" value="UniProtKB-EC"/>
</dbReference>
<dbReference type="Gene3D" id="3.40.1390.10">
    <property type="entry name" value="MurE/MurF, N-terminal domain"/>
    <property type="match status" value="1"/>
</dbReference>
<dbReference type="Pfam" id="PF02875">
    <property type="entry name" value="Mur_ligase_C"/>
    <property type="match status" value="1"/>
</dbReference>
<evidence type="ECO:0000256" key="11">
    <source>
        <dbReference type="RuleBase" id="RU004136"/>
    </source>
</evidence>
<dbReference type="SUPFAM" id="SSF63418">
    <property type="entry name" value="MurE/MurF N-terminal domain"/>
    <property type="match status" value="1"/>
</dbReference>
<evidence type="ECO:0000256" key="6">
    <source>
        <dbReference type="ARBA" id="ARBA00022960"/>
    </source>
</evidence>
<keyword evidence="1 10" id="KW-0963">Cytoplasm</keyword>
<dbReference type="InterPro" id="IPR036565">
    <property type="entry name" value="Mur-like_cat_sf"/>
</dbReference>
<dbReference type="InterPro" id="IPR035911">
    <property type="entry name" value="MurE/MurF_N"/>
</dbReference>
<dbReference type="PANTHER" id="PTHR43024">
    <property type="entry name" value="UDP-N-ACETYLMURAMOYL-TRIPEPTIDE--D-ALANYL-D-ALANINE LIGASE"/>
    <property type="match status" value="1"/>
</dbReference>
<dbReference type="Gene3D" id="3.90.190.20">
    <property type="entry name" value="Mur ligase, C-terminal domain"/>
    <property type="match status" value="1"/>
</dbReference>
<dbReference type="Gene3D" id="3.40.1190.10">
    <property type="entry name" value="Mur-like, catalytic domain"/>
    <property type="match status" value="1"/>
</dbReference>
<comment type="subcellular location">
    <subcellularLocation>
        <location evidence="10 11">Cytoplasm</location>
    </subcellularLocation>
</comment>
<accession>A0ABS4IN55</accession>
<dbReference type="Pfam" id="PF01225">
    <property type="entry name" value="Mur_ligase"/>
    <property type="match status" value="1"/>
</dbReference>
<feature type="domain" description="Mur ligase N-terminal catalytic" evidence="12">
    <location>
        <begin position="26"/>
        <end position="100"/>
    </location>
</feature>
<dbReference type="InterPro" id="IPR000713">
    <property type="entry name" value="Mur_ligase_N"/>
</dbReference>
<evidence type="ECO:0000256" key="1">
    <source>
        <dbReference type="ARBA" id="ARBA00022490"/>
    </source>
</evidence>
<evidence type="ECO:0000256" key="10">
    <source>
        <dbReference type="HAMAP-Rule" id="MF_02019"/>
    </source>
</evidence>
<proteinExistence type="inferred from homology"/>
<dbReference type="InterPro" id="IPR004101">
    <property type="entry name" value="Mur_ligase_C"/>
</dbReference>
<dbReference type="HAMAP" id="MF_02019">
    <property type="entry name" value="MurF"/>
    <property type="match status" value="1"/>
</dbReference>
<dbReference type="EMBL" id="JAGGLB010000002">
    <property type="protein sequence ID" value="MBP1989002.1"/>
    <property type="molecule type" value="Genomic_DNA"/>
</dbReference>
<evidence type="ECO:0000313" key="15">
    <source>
        <dbReference type="EMBL" id="MBP1989002.1"/>
    </source>
</evidence>
<evidence type="ECO:0000256" key="5">
    <source>
        <dbReference type="ARBA" id="ARBA00022840"/>
    </source>
</evidence>
<feature type="domain" description="Mur ligase C-terminal" evidence="13">
    <location>
        <begin position="320"/>
        <end position="447"/>
    </location>
</feature>
<organism evidence="15 16">
    <name type="scientific">Paenibacillus eucommiae</name>
    <dbReference type="NCBI Taxonomy" id="1355755"/>
    <lineage>
        <taxon>Bacteria</taxon>
        <taxon>Bacillati</taxon>
        <taxon>Bacillota</taxon>
        <taxon>Bacilli</taxon>
        <taxon>Bacillales</taxon>
        <taxon>Paenibacillaceae</taxon>
        <taxon>Paenibacillus</taxon>
    </lineage>
</organism>